<evidence type="ECO:0000313" key="3">
    <source>
        <dbReference type="Proteomes" id="UP000595254"/>
    </source>
</evidence>
<dbReference type="InterPro" id="IPR022258">
    <property type="entry name" value="Flagellar_operon_YvyF"/>
</dbReference>
<gene>
    <name evidence="2" type="ORF">I6J18_16070</name>
</gene>
<dbReference type="NCBIfam" id="TIGR03826">
    <property type="entry name" value="YvyF"/>
    <property type="match status" value="1"/>
</dbReference>
<accession>A0A974NJW3</accession>
<evidence type="ECO:0000256" key="1">
    <source>
        <dbReference type="SAM" id="MobiDB-lite"/>
    </source>
</evidence>
<keyword evidence="3" id="KW-1185">Reference proteome</keyword>
<organism evidence="2 3">
    <name type="scientific">Peribacillus psychrosaccharolyticus</name>
    <name type="common">Bacillus psychrosaccharolyticus</name>
    <dbReference type="NCBI Taxonomy" id="1407"/>
    <lineage>
        <taxon>Bacteria</taxon>
        <taxon>Bacillati</taxon>
        <taxon>Bacillota</taxon>
        <taxon>Bacilli</taxon>
        <taxon>Bacillales</taxon>
        <taxon>Bacillaceae</taxon>
        <taxon>Peribacillus</taxon>
    </lineage>
</organism>
<sequence>MGIDNCPKCNALFNKTTFRLVCDTCFREEEAQFEKVYQFIRKRVNRTATMAQVVEATEVDEDLIIRYVKSGKLRLAQFPNLGIPCEQCGQPINEGRLCKKCTENFSKELQTFEKEEERRLEMTENSTKSTYYTKNIKKQQE</sequence>
<feature type="region of interest" description="Disordered" evidence="1">
    <location>
        <begin position="116"/>
        <end position="141"/>
    </location>
</feature>
<dbReference type="KEGG" id="ppsr:I6J18_16070"/>
<dbReference type="EMBL" id="CP068053">
    <property type="protein sequence ID" value="QQS99149.1"/>
    <property type="molecule type" value="Genomic_DNA"/>
</dbReference>
<evidence type="ECO:0000313" key="2">
    <source>
        <dbReference type="EMBL" id="QQS99149.1"/>
    </source>
</evidence>
<dbReference type="RefSeq" id="WP_040374520.1">
    <property type="nucleotide sequence ID" value="NZ_CP068053.1"/>
</dbReference>
<dbReference type="AlphaFoldDB" id="A0A974NJW3"/>
<name>A0A974NJW3_PERPY</name>
<proteinExistence type="predicted"/>
<dbReference type="Proteomes" id="UP000595254">
    <property type="component" value="Chromosome"/>
</dbReference>
<evidence type="ECO:0008006" key="4">
    <source>
        <dbReference type="Google" id="ProtNLM"/>
    </source>
</evidence>
<protein>
    <recommendedName>
        <fullName evidence="4">Flagellar operon protein (TIGR03826 family)</fullName>
    </recommendedName>
</protein>
<reference evidence="2 3" key="1">
    <citation type="submission" date="2021-01" db="EMBL/GenBank/DDBJ databases">
        <title>FDA dAtabase for Regulatory Grade micrObial Sequences (FDA-ARGOS): Supporting development and validation of Infectious Disease Dx tests.</title>
        <authorList>
            <person name="Nelson B."/>
            <person name="Plummer A."/>
            <person name="Tallon L."/>
            <person name="Sadzewicz L."/>
            <person name="Zhao X."/>
            <person name="Boylan J."/>
            <person name="Ott S."/>
            <person name="Bowen H."/>
            <person name="Vavikolanu K."/>
            <person name="Mehta A."/>
            <person name="Aluvathingal J."/>
            <person name="Nadendla S."/>
            <person name="Myers T."/>
            <person name="Yan Y."/>
            <person name="Sichtig H."/>
        </authorList>
    </citation>
    <scope>NUCLEOTIDE SEQUENCE [LARGE SCALE GENOMIC DNA]</scope>
    <source>
        <strain evidence="2 3">FDAARGOS_1161</strain>
    </source>
</reference>